<sequence length="106" mass="11801">MIVVFGPGGGDFDVLILEDKDGVFEALLKAITNLFIYNALLSVDNFDRLYLKATIHNITKSKYGLSLFGFYFCIESHSADNVRVNALMVLWVSCGEKRKGIAIYTA</sequence>
<evidence type="ECO:0000313" key="1">
    <source>
        <dbReference type="EMBL" id="KAK4370048.1"/>
    </source>
</evidence>
<name>A0AAE1SFK9_9SOLA</name>
<accession>A0AAE1SFK9</accession>
<keyword evidence="2" id="KW-1185">Reference proteome</keyword>
<proteinExistence type="predicted"/>
<comment type="caution">
    <text evidence="1">The sequence shown here is derived from an EMBL/GenBank/DDBJ whole genome shotgun (WGS) entry which is preliminary data.</text>
</comment>
<reference evidence="1" key="1">
    <citation type="submission" date="2023-12" db="EMBL/GenBank/DDBJ databases">
        <title>Genome assembly of Anisodus tanguticus.</title>
        <authorList>
            <person name="Wang Y.-J."/>
        </authorList>
    </citation>
    <scope>NUCLEOTIDE SEQUENCE</scope>
    <source>
        <strain evidence="1">KB-2021</strain>
        <tissue evidence="1">Leaf</tissue>
    </source>
</reference>
<dbReference type="AlphaFoldDB" id="A0AAE1SFK9"/>
<dbReference type="EMBL" id="JAVYJV010000005">
    <property type="protein sequence ID" value="KAK4370048.1"/>
    <property type="molecule type" value="Genomic_DNA"/>
</dbReference>
<gene>
    <name evidence="1" type="ORF">RND71_009523</name>
</gene>
<organism evidence="1 2">
    <name type="scientific">Anisodus tanguticus</name>
    <dbReference type="NCBI Taxonomy" id="243964"/>
    <lineage>
        <taxon>Eukaryota</taxon>
        <taxon>Viridiplantae</taxon>
        <taxon>Streptophyta</taxon>
        <taxon>Embryophyta</taxon>
        <taxon>Tracheophyta</taxon>
        <taxon>Spermatophyta</taxon>
        <taxon>Magnoliopsida</taxon>
        <taxon>eudicotyledons</taxon>
        <taxon>Gunneridae</taxon>
        <taxon>Pentapetalae</taxon>
        <taxon>asterids</taxon>
        <taxon>lamiids</taxon>
        <taxon>Solanales</taxon>
        <taxon>Solanaceae</taxon>
        <taxon>Solanoideae</taxon>
        <taxon>Hyoscyameae</taxon>
        <taxon>Anisodus</taxon>
    </lineage>
</organism>
<protein>
    <submittedName>
        <fullName evidence="1">Uncharacterized protein</fullName>
    </submittedName>
</protein>
<evidence type="ECO:0000313" key="2">
    <source>
        <dbReference type="Proteomes" id="UP001291623"/>
    </source>
</evidence>
<dbReference type="Proteomes" id="UP001291623">
    <property type="component" value="Unassembled WGS sequence"/>
</dbReference>